<dbReference type="Pfam" id="PF24517">
    <property type="entry name" value="CBM96"/>
    <property type="match status" value="2"/>
</dbReference>
<dbReference type="Gene3D" id="3.20.20.80">
    <property type="entry name" value="Glycosidases"/>
    <property type="match status" value="1"/>
</dbReference>
<dbReference type="SUPFAM" id="SSF49785">
    <property type="entry name" value="Galactose-binding domain-like"/>
    <property type="match status" value="1"/>
</dbReference>
<dbReference type="GO" id="GO:0000272">
    <property type="term" value="P:polysaccharide catabolic process"/>
    <property type="evidence" value="ECO:0007669"/>
    <property type="project" value="TreeGrafter"/>
</dbReference>
<dbReference type="InterPro" id="IPR017853">
    <property type="entry name" value="GH"/>
</dbReference>
<dbReference type="Gene3D" id="2.60.120.430">
    <property type="entry name" value="Galactose-binding lectin"/>
    <property type="match status" value="1"/>
</dbReference>
<evidence type="ECO:0000256" key="3">
    <source>
        <dbReference type="ARBA" id="ARBA00022729"/>
    </source>
</evidence>
<sequence>MSLRKTMIAAAALGALAAAQPSAHAQTSDQIIYDDSLENGWLNYGWATLNYGSAATVQGGSKSISVTAGAYQALYVHHTAIDSSNYTAVSFWINGGPTGGQKLAVYGLLNGAQKTAVAIPALAANTWTQVTVPLSALGVDDKLTLDGFWISDVTGKSQPTFYVDNITLIGSTVPARTSANIFVDNNTVVRTMDARLYGMNTAVWDQQLSTQSTRNALTSVGAATLRFPGGSTSDAYNWSTGKSDGGTSRWASTFPSFMKVAEATNAQPYITVDYGSGTPQMAAAWVAYANGDAASTQTIGTDTKSKDWKTVGFWAGIRGAAPLATDDGYNFLRVSHPAPFGVKYWEIGNECYGSWENDKHGASGSGLSGSPHDPYYYAIGASQFLTKMRSVDPTIKVGVVVSPGIDSYPTVSHPSLNLTTGDTTHHGWAPVVLYNLRKLYTLPDFLIYHRYAQSPGYESDDSLLLTASGWDAPAANLRQILTDYVGPISSSIELAATETNSVSSSPGKQSVSLVNGLFLADNTARVAQTEFNACLWWDLHNSSQTGTNMNPSLYGWRKFGDYGILSIGDRSDTPVNTPYPTFRALELLTHWARGGDSVLTTTSDYNKLSAYGARLQTGELALLVINKSAATPLTGNITLGSFLPDVQADVYQYGMDEDASGADLTHGTIPTTGTSLAYTFAPYSMTVIVLPPAPGWTPVTTPAPTSTTLAPIEDSYVISLGSNSVKHGAETQITVKRDSSSTSTYRRTAYLKFDLTNLTGPITSAQLSLTGNANSSKGQAPLCVYGVSDTTWTESTLVWSSALASGGLTSADLSTGTLAAVTQVNGAPGVYTWDLTSYLADKAGKIVTLQVSDPGTDGLYFCFNSKEATSGQPALTVTTTPSSGATPIIPVTPTDPAPTVLNLAPVADSYVNSLAADTVKHGAETQITVKRDSTATSIYHRTAYLKFDLTGVTSPITSAQLALTLNSNGTAGKAPLSVYGIGDTSWTESTLTWNSALAAGWLTAADLSTGTLAATTQVTSTPGVYTWDLTSYLADKIGQIVTLQVSDPGTDGVYFCFNSKEATSGQPVLTIQE</sequence>
<dbReference type="EMBL" id="AP025739">
    <property type="protein sequence ID" value="BDI30120.1"/>
    <property type="molecule type" value="Genomic_DNA"/>
</dbReference>
<dbReference type="GO" id="GO:0005576">
    <property type="term" value="C:extracellular region"/>
    <property type="evidence" value="ECO:0007669"/>
    <property type="project" value="UniProtKB-SubCell"/>
</dbReference>
<feature type="domain" description="Carbohydrate-binding module family 96" evidence="4">
    <location>
        <begin position="706"/>
        <end position="879"/>
    </location>
</feature>
<evidence type="ECO:0000313" key="5">
    <source>
        <dbReference type="EMBL" id="BDI30120.1"/>
    </source>
</evidence>
<dbReference type="InterPro" id="IPR008979">
    <property type="entry name" value="Galactose-bd-like_sf"/>
</dbReference>
<dbReference type="OrthoDB" id="9758333at2"/>
<dbReference type="InterPro" id="IPR055372">
    <property type="entry name" value="CBM96"/>
</dbReference>
<proteinExistence type="predicted"/>
<name>A0A402D257_9BACT</name>
<evidence type="ECO:0000259" key="4">
    <source>
        <dbReference type="Pfam" id="PF24517"/>
    </source>
</evidence>
<dbReference type="NCBIfam" id="NF033679">
    <property type="entry name" value="DNRLRE_dom"/>
    <property type="match status" value="2"/>
</dbReference>
<dbReference type="RefSeq" id="WP_119323573.1">
    <property type="nucleotide sequence ID" value="NZ_AP025739.1"/>
</dbReference>
<reference evidence="5 6" key="1">
    <citation type="journal article" date="2019" name="Int. J. Syst. Evol. Microbiol.">
        <title>Capsulimonas corticalis gen. nov., sp. nov., an aerobic capsulated bacterium, of a novel bacterial order, Capsulimonadales ord. nov., of the class Armatimonadia of the phylum Armatimonadetes.</title>
        <authorList>
            <person name="Li J."/>
            <person name="Kudo C."/>
            <person name="Tonouchi A."/>
        </authorList>
    </citation>
    <scope>NUCLEOTIDE SEQUENCE [LARGE SCALE GENOMIC DNA]</scope>
    <source>
        <strain evidence="5 6">AX-7</strain>
    </source>
</reference>
<dbReference type="SUPFAM" id="SSF51445">
    <property type="entry name" value="(Trans)glycosidases"/>
    <property type="match status" value="1"/>
</dbReference>
<comment type="subcellular location">
    <subcellularLocation>
        <location evidence="1">Secreted</location>
    </subcellularLocation>
</comment>
<keyword evidence="6" id="KW-1185">Reference proteome</keyword>
<evidence type="ECO:0000256" key="1">
    <source>
        <dbReference type="ARBA" id="ARBA00004613"/>
    </source>
</evidence>
<evidence type="ECO:0000256" key="2">
    <source>
        <dbReference type="ARBA" id="ARBA00022525"/>
    </source>
</evidence>
<dbReference type="PANTHER" id="PTHR43576">
    <property type="entry name" value="ALPHA-L-ARABINOFURANOSIDASE C-RELATED"/>
    <property type="match status" value="1"/>
</dbReference>
<gene>
    <name evidence="5" type="ORF">CCAX7_21710</name>
</gene>
<dbReference type="PANTHER" id="PTHR43576:SF3">
    <property type="entry name" value="ALPHA-L-ARABINOFURANOSIDASE C"/>
    <property type="match status" value="1"/>
</dbReference>
<protein>
    <recommendedName>
        <fullName evidence="4">Carbohydrate-binding module family 96 domain-containing protein</fullName>
    </recommendedName>
</protein>
<dbReference type="Gene3D" id="2.60.40.1180">
    <property type="entry name" value="Golgi alpha-mannosidase II"/>
    <property type="match status" value="1"/>
</dbReference>
<evidence type="ECO:0000313" key="6">
    <source>
        <dbReference type="Proteomes" id="UP000287394"/>
    </source>
</evidence>
<dbReference type="KEGG" id="ccot:CCAX7_21710"/>
<keyword evidence="2" id="KW-0964">Secreted</keyword>
<organism evidence="5 6">
    <name type="scientific">Capsulimonas corticalis</name>
    <dbReference type="NCBI Taxonomy" id="2219043"/>
    <lineage>
        <taxon>Bacteria</taxon>
        <taxon>Bacillati</taxon>
        <taxon>Armatimonadota</taxon>
        <taxon>Armatimonadia</taxon>
        <taxon>Capsulimonadales</taxon>
        <taxon>Capsulimonadaceae</taxon>
        <taxon>Capsulimonas</taxon>
    </lineage>
</organism>
<feature type="domain" description="Carbohydrate-binding module family 96" evidence="4">
    <location>
        <begin position="902"/>
        <end position="1072"/>
    </location>
</feature>
<accession>A0A402D257</accession>
<dbReference type="AlphaFoldDB" id="A0A402D257"/>
<dbReference type="InterPro" id="IPR013780">
    <property type="entry name" value="Glyco_hydro_b"/>
</dbReference>
<dbReference type="Proteomes" id="UP000287394">
    <property type="component" value="Chromosome"/>
</dbReference>
<keyword evidence="3" id="KW-0732">Signal</keyword>